<dbReference type="SUPFAM" id="SSF53474">
    <property type="entry name" value="alpha/beta-Hydrolases"/>
    <property type="match status" value="1"/>
</dbReference>
<evidence type="ECO:0000313" key="4">
    <source>
        <dbReference type="Proteomes" id="UP000253998"/>
    </source>
</evidence>
<sequence>MKPLLLALSCGVFFNLAEGHQATSMGNLKPAILPNAQEYVLHSQFTKKDYRIQVMPVGEVKHIGYSVLYVLDGDALFPAAASMAQNMMARSQETNAVPFLIVGIGYPNTQLLNPAERAQDYTPPSESYDDTGDKTNKKFGGAENFYRFIQEELAPDLHRRFSINTAQQNIFGHSYGGLFSLYSLFNHPNGFRNYLIASPSVWWNQQRILQDLSAFPEHLQKIKEKIGVRFTVGEYEQKLAPYMKQDPERQKQLDQRAMVTQVNNVAEKLNALPNDKLAVVSKIYDEETHMTSVMPALLEGLKWLFSRCKTQQNCAH</sequence>
<dbReference type="EMBL" id="QEPM01000001">
    <property type="protein sequence ID" value="RDE72215.1"/>
    <property type="molecule type" value="Genomic_DNA"/>
</dbReference>
<protein>
    <submittedName>
        <fullName evidence="3">Alpha/beta hydrolase</fullName>
    </submittedName>
</protein>
<organism evidence="3 4">
    <name type="scientific">Aggregatibacter segnis</name>
    <dbReference type="NCBI Taxonomy" id="739"/>
    <lineage>
        <taxon>Bacteria</taxon>
        <taxon>Pseudomonadati</taxon>
        <taxon>Pseudomonadota</taxon>
        <taxon>Gammaproteobacteria</taxon>
        <taxon>Pasteurellales</taxon>
        <taxon>Pasteurellaceae</taxon>
        <taxon>Aggregatibacter</taxon>
    </lineage>
</organism>
<name>A0A8B2U9L9_9PAST</name>
<dbReference type="Pfam" id="PF00756">
    <property type="entry name" value="Esterase"/>
    <property type="match status" value="1"/>
</dbReference>
<evidence type="ECO:0000256" key="2">
    <source>
        <dbReference type="ARBA" id="ARBA00022801"/>
    </source>
</evidence>
<dbReference type="GO" id="GO:0016788">
    <property type="term" value="F:hydrolase activity, acting on ester bonds"/>
    <property type="evidence" value="ECO:0007669"/>
    <property type="project" value="TreeGrafter"/>
</dbReference>
<dbReference type="Gene3D" id="3.40.50.1820">
    <property type="entry name" value="alpha/beta hydrolase"/>
    <property type="match status" value="1"/>
</dbReference>
<proteinExistence type="inferred from homology"/>
<gene>
    <name evidence="3" type="ORF">DPV83_00935</name>
</gene>
<dbReference type="RefSeq" id="WP_111294346.1">
    <property type="nucleotide sequence ID" value="NZ_CAUTCU010000004.1"/>
</dbReference>
<reference evidence="3 4" key="1">
    <citation type="submission" date="2018-05" db="EMBL/GenBank/DDBJ databases">
        <title>Draft Genome Sequences for a Diverse set of 7 Haemophilus Species.</title>
        <authorList>
            <person name="Nichols M."/>
            <person name="Topaz N."/>
            <person name="Wang X."/>
            <person name="Wang X."/>
            <person name="Boxrud D."/>
        </authorList>
    </citation>
    <scope>NUCLEOTIDE SEQUENCE [LARGE SCALE GENOMIC DNA]</scope>
    <source>
        <strain evidence="3 4">C2001002503</strain>
    </source>
</reference>
<dbReference type="InterPro" id="IPR029058">
    <property type="entry name" value="AB_hydrolase_fold"/>
</dbReference>
<comment type="caution">
    <text evidence="3">The sequence shown here is derived from an EMBL/GenBank/DDBJ whole genome shotgun (WGS) entry which is preliminary data.</text>
</comment>
<keyword evidence="2 3" id="KW-0378">Hydrolase</keyword>
<evidence type="ECO:0000313" key="3">
    <source>
        <dbReference type="EMBL" id="RDE72215.1"/>
    </source>
</evidence>
<evidence type="ECO:0000256" key="1">
    <source>
        <dbReference type="ARBA" id="ARBA00005622"/>
    </source>
</evidence>
<dbReference type="PANTHER" id="PTHR40841">
    <property type="entry name" value="SIDEROPHORE TRIACETYLFUSARININE C ESTERASE"/>
    <property type="match status" value="1"/>
</dbReference>
<dbReference type="AlphaFoldDB" id="A0A8B2U9L9"/>
<dbReference type="PANTHER" id="PTHR40841:SF2">
    <property type="entry name" value="SIDEROPHORE-DEGRADING ESTERASE (EUROFUNG)"/>
    <property type="match status" value="1"/>
</dbReference>
<dbReference type="InterPro" id="IPR000801">
    <property type="entry name" value="Esterase-like"/>
</dbReference>
<accession>A0A8B2U9L9</accession>
<dbReference type="Proteomes" id="UP000253998">
    <property type="component" value="Unassembled WGS sequence"/>
</dbReference>
<comment type="similarity">
    <text evidence="1">Belongs to the esterase D family.</text>
</comment>
<dbReference type="InterPro" id="IPR052558">
    <property type="entry name" value="Siderophore_Hydrolase_D"/>
</dbReference>